<dbReference type="EMBL" id="BAABME010000751">
    <property type="protein sequence ID" value="GAA0145224.1"/>
    <property type="molecule type" value="Genomic_DNA"/>
</dbReference>
<keyword evidence="2" id="KW-0789">Thiol protease inhibitor</keyword>
<feature type="signal peptide" evidence="3">
    <location>
        <begin position="1"/>
        <end position="26"/>
    </location>
</feature>
<dbReference type="SUPFAM" id="SSF54403">
    <property type="entry name" value="Cystatin/monellin"/>
    <property type="match status" value="1"/>
</dbReference>
<dbReference type="PANTHER" id="PTHR47364:SF2">
    <property type="entry name" value="CYSTEINE PROTEINASE INHIBITOR 5"/>
    <property type="match status" value="1"/>
</dbReference>
<accession>A0AAV3P0T1</accession>
<feature type="chain" id="PRO_5043774840" description="Cystatin domain-containing protein" evidence="3">
    <location>
        <begin position="27"/>
        <end position="126"/>
    </location>
</feature>
<sequence length="126" mass="13907">MSTLNSPPLLLLLLTILISSISSSAAASLGGRKLVGGFEPIKNPKDKYIIEIGQFAIDEHNKQAKTNLVFETVVKGEQQVVAGMNYRLYISAKDGETSNQYQAEVYDKPFGEKTRKLTSFKKVIQV</sequence>
<gene>
    <name evidence="5" type="ORF">LIER_05468</name>
</gene>
<reference evidence="5 6" key="1">
    <citation type="submission" date="2024-01" db="EMBL/GenBank/DDBJ databases">
        <title>The complete chloroplast genome sequence of Lithospermum erythrorhizon: insights into the phylogenetic relationship among Boraginaceae species and the maternal lineages of purple gromwells.</title>
        <authorList>
            <person name="Okada T."/>
            <person name="Watanabe K."/>
        </authorList>
    </citation>
    <scope>NUCLEOTIDE SEQUENCE [LARGE SCALE GENOMIC DNA]</scope>
</reference>
<dbReference type="InterPro" id="IPR046350">
    <property type="entry name" value="Cystatin_sf"/>
</dbReference>
<evidence type="ECO:0000259" key="4">
    <source>
        <dbReference type="SMART" id="SM00043"/>
    </source>
</evidence>
<keyword evidence="3" id="KW-0732">Signal</keyword>
<dbReference type="PANTHER" id="PTHR47364">
    <property type="entry name" value="CYSTEINE PROTEINASE INHIBITOR 5"/>
    <property type="match status" value="1"/>
</dbReference>
<comment type="caution">
    <text evidence="5">The sequence shown here is derived from an EMBL/GenBank/DDBJ whole genome shotgun (WGS) entry which is preliminary data.</text>
</comment>
<name>A0AAV3P0T1_LITER</name>
<dbReference type="InterPro" id="IPR000010">
    <property type="entry name" value="Cystatin_dom"/>
</dbReference>
<keyword evidence="6" id="KW-1185">Reference proteome</keyword>
<evidence type="ECO:0000256" key="1">
    <source>
        <dbReference type="ARBA" id="ARBA00022690"/>
    </source>
</evidence>
<protein>
    <recommendedName>
        <fullName evidence="4">Cystatin domain-containing protein</fullName>
    </recommendedName>
</protein>
<proteinExistence type="predicted"/>
<dbReference type="InterPro" id="IPR018073">
    <property type="entry name" value="Prot_inh_cystat_CS"/>
</dbReference>
<dbReference type="Gene3D" id="3.10.450.10">
    <property type="match status" value="1"/>
</dbReference>
<dbReference type="CDD" id="cd00042">
    <property type="entry name" value="CY"/>
    <property type="match status" value="1"/>
</dbReference>
<dbReference type="Pfam" id="PF16845">
    <property type="entry name" value="SQAPI"/>
    <property type="match status" value="1"/>
</dbReference>
<organism evidence="5 6">
    <name type="scientific">Lithospermum erythrorhizon</name>
    <name type="common">Purple gromwell</name>
    <name type="synonym">Lithospermum officinale var. erythrorhizon</name>
    <dbReference type="NCBI Taxonomy" id="34254"/>
    <lineage>
        <taxon>Eukaryota</taxon>
        <taxon>Viridiplantae</taxon>
        <taxon>Streptophyta</taxon>
        <taxon>Embryophyta</taxon>
        <taxon>Tracheophyta</taxon>
        <taxon>Spermatophyta</taxon>
        <taxon>Magnoliopsida</taxon>
        <taxon>eudicotyledons</taxon>
        <taxon>Gunneridae</taxon>
        <taxon>Pentapetalae</taxon>
        <taxon>asterids</taxon>
        <taxon>lamiids</taxon>
        <taxon>Boraginales</taxon>
        <taxon>Boraginaceae</taxon>
        <taxon>Boraginoideae</taxon>
        <taxon>Lithospermeae</taxon>
        <taxon>Lithospermum</taxon>
    </lineage>
</organism>
<evidence type="ECO:0000256" key="3">
    <source>
        <dbReference type="SAM" id="SignalP"/>
    </source>
</evidence>
<dbReference type="AlphaFoldDB" id="A0AAV3P0T1"/>
<dbReference type="PROSITE" id="PS00287">
    <property type="entry name" value="CYSTATIN"/>
    <property type="match status" value="1"/>
</dbReference>
<dbReference type="GO" id="GO:0004869">
    <property type="term" value="F:cysteine-type endopeptidase inhibitor activity"/>
    <property type="evidence" value="ECO:0007669"/>
    <property type="project" value="UniProtKB-KW"/>
</dbReference>
<dbReference type="Proteomes" id="UP001454036">
    <property type="component" value="Unassembled WGS sequence"/>
</dbReference>
<evidence type="ECO:0000313" key="6">
    <source>
        <dbReference type="Proteomes" id="UP001454036"/>
    </source>
</evidence>
<keyword evidence="1" id="KW-0646">Protease inhibitor</keyword>
<evidence type="ECO:0000313" key="5">
    <source>
        <dbReference type="EMBL" id="GAA0145224.1"/>
    </source>
</evidence>
<dbReference type="SMART" id="SM00043">
    <property type="entry name" value="CY"/>
    <property type="match status" value="1"/>
</dbReference>
<feature type="domain" description="Cystatin" evidence="4">
    <location>
        <begin position="33"/>
        <end position="123"/>
    </location>
</feature>
<evidence type="ECO:0000256" key="2">
    <source>
        <dbReference type="ARBA" id="ARBA00022704"/>
    </source>
</evidence>